<protein>
    <submittedName>
        <fullName evidence="1">Uncharacterized protein</fullName>
    </submittedName>
</protein>
<reference evidence="1 2" key="1">
    <citation type="submission" date="2021-04" db="EMBL/GenBank/DDBJ databases">
        <title>Draft Genome of Aeromonas popoffii ID682, isolated from a natural water source in Idaho.</title>
        <authorList>
            <person name="Testerman T."/>
            <person name="Graf J."/>
        </authorList>
    </citation>
    <scope>NUCLEOTIDE SEQUENCE [LARGE SCALE GENOMIC DNA]</scope>
    <source>
        <strain evidence="1 2">ID682</strain>
    </source>
</reference>
<dbReference type="EMBL" id="JAGRZL010000104">
    <property type="protein sequence ID" value="MBR7631569.1"/>
    <property type="molecule type" value="Genomic_DNA"/>
</dbReference>
<dbReference type="Proteomes" id="UP000675653">
    <property type="component" value="Unassembled WGS sequence"/>
</dbReference>
<evidence type="ECO:0000313" key="1">
    <source>
        <dbReference type="EMBL" id="MBR7631569.1"/>
    </source>
</evidence>
<evidence type="ECO:0000313" key="2">
    <source>
        <dbReference type="Proteomes" id="UP000675653"/>
    </source>
</evidence>
<gene>
    <name evidence="1" type="ORF">KAT72_21915</name>
</gene>
<comment type="caution">
    <text evidence="1">The sequence shown here is derived from an EMBL/GenBank/DDBJ whole genome shotgun (WGS) entry which is preliminary data.</text>
</comment>
<organism evidence="1 2">
    <name type="scientific">Aeromonas popoffii</name>
    <dbReference type="NCBI Taxonomy" id="70856"/>
    <lineage>
        <taxon>Bacteria</taxon>
        <taxon>Pseudomonadati</taxon>
        <taxon>Pseudomonadota</taxon>
        <taxon>Gammaproteobacteria</taxon>
        <taxon>Aeromonadales</taxon>
        <taxon>Aeromonadaceae</taxon>
        <taxon>Aeromonas</taxon>
    </lineage>
</organism>
<accession>A0ABS5GWP1</accession>
<sequence>MNSKLKLYMKKKNTEQFFKGCDFKYFFIDRLPPSDFYKKIFSRVNVVGDFHDVGEAIEALVFQFIEISREVSHDTWILLFSNKDGDINVVVELNANGERLRKIIELSVTSHGFLDDFIMLSESDGVICISRDEYSYSVCRDTSMFDTEVYSSLMSSVLS</sequence>
<dbReference type="RefSeq" id="WP_212514919.1">
    <property type="nucleotide sequence ID" value="NZ_CAWQDX010000007.1"/>
</dbReference>
<name>A0ABS5GWP1_9GAMM</name>
<proteinExistence type="predicted"/>
<keyword evidence="2" id="KW-1185">Reference proteome</keyword>